<dbReference type="Gramene" id="Pp3c2_10300V3.3">
    <property type="protein sequence ID" value="Pp3c2_10300V3.3"/>
    <property type="gene ID" value="Pp3c2_10300"/>
</dbReference>
<evidence type="ECO:0000256" key="1">
    <source>
        <dbReference type="SAM" id="MobiDB-lite"/>
    </source>
</evidence>
<dbReference type="InterPro" id="IPR025724">
    <property type="entry name" value="GAG-pre-integrase_dom"/>
</dbReference>
<dbReference type="PANTHER" id="PTHR11439">
    <property type="entry name" value="GAG-POL-RELATED RETROTRANSPOSON"/>
    <property type="match status" value="1"/>
</dbReference>
<feature type="region of interest" description="Disordered" evidence="1">
    <location>
        <begin position="249"/>
        <end position="287"/>
    </location>
</feature>
<dbReference type="AlphaFoldDB" id="A0A7I4D842"/>
<evidence type="ECO:0000313" key="5">
    <source>
        <dbReference type="Proteomes" id="UP000006727"/>
    </source>
</evidence>
<sequence>HYRLGHIYFSSLSLMNRHQLVIEIPQFTVVSQICVACQQGKQTFGKLIHLTHTCFDISYSTGIVSQFMIRPQVPHMQATQRTLRYLDKTINYGILYKRDTNLQVLGFVDVDWVQLLCESEDDTRPDDLLSANPNHVPNNFFSSNNFEAATTRSHEQTKARGILPRCFFPFFNVFQIYLGVTGVLDTTLQLTIIPSFIIHHVWIPHLIVNHPLVISLYIEILLVLIVLEHIIALCNCSKGALSQVNVGARNWREEEKEEPQKWEEQKWEEPRQHQGEAYGKGRSRDKL</sequence>
<feature type="transmembrane region" description="Helical" evidence="2">
    <location>
        <begin position="214"/>
        <end position="233"/>
    </location>
</feature>
<organism evidence="4 5">
    <name type="scientific">Physcomitrium patens</name>
    <name type="common">Spreading-leaved earth moss</name>
    <name type="synonym">Physcomitrella patens</name>
    <dbReference type="NCBI Taxonomy" id="3218"/>
    <lineage>
        <taxon>Eukaryota</taxon>
        <taxon>Viridiplantae</taxon>
        <taxon>Streptophyta</taxon>
        <taxon>Embryophyta</taxon>
        <taxon>Bryophyta</taxon>
        <taxon>Bryophytina</taxon>
        <taxon>Bryopsida</taxon>
        <taxon>Funariidae</taxon>
        <taxon>Funariales</taxon>
        <taxon>Funariaceae</taxon>
        <taxon>Physcomitrium</taxon>
    </lineage>
</organism>
<keyword evidence="5" id="KW-1185">Reference proteome</keyword>
<name>A0A7I4D842_PHYPA</name>
<proteinExistence type="predicted"/>
<reference evidence="4" key="3">
    <citation type="submission" date="2020-12" db="UniProtKB">
        <authorList>
            <consortium name="EnsemblPlants"/>
        </authorList>
    </citation>
    <scope>IDENTIFICATION</scope>
</reference>
<dbReference type="Pfam" id="PF13976">
    <property type="entry name" value="gag_pre-integrs"/>
    <property type="match status" value="1"/>
</dbReference>
<protein>
    <recommendedName>
        <fullName evidence="3">GAG-pre-integrase domain-containing protein</fullName>
    </recommendedName>
</protein>
<dbReference type="PANTHER" id="PTHR11439:SF483">
    <property type="entry name" value="PEPTIDE SYNTHASE GLIP-LIKE, PUTATIVE (AFU_ORTHOLOGUE AFUA_3G12920)-RELATED"/>
    <property type="match status" value="1"/>
</dbReference>
<keyword evidence="2" id="KW-1133">Transmembrane helix</keyword>
<dbReference type="Proteomes" id="UP000006727">
    <property type="component" value="Chromosome 2"/>
</dbReference>
<dbReference type="EnsemblPlants" id="Pp3c2_10300V3.3">
    <property type="protein sequence ID" value="Pp3c2_10300V3.3"/>
    <property type="gene ID" value="Pp3c2_10300"/>
</dbReference>
<feature type="transmembrane region" description="Helical" evidence="2">
    <location>
        <begin position="186"/>
        <end position="207"/>
    </location>
</feature>
<evidence type="ECO:0000256" key="2">
    <source>
        <dbReference type="SAM" id="Phobius"/>
    </source>
</evidence>
<dbReference type="InParanoid" id="A0A7I4D842"/>
<reference evidence="4 5" key="1">
    <citation type="journal article" date="2008" name="Science">
        <title>The Physcomitrella genome reveals evolutionary insights into the conquest of land by plants.</title>
        <authorList>
            <person name="Rensing S."/>
            <person name="Lang D."/>
            <person name="Zimmer A."/>
            <person name="Terry A."/>
            <person name="Salamov A."/>
            <person name="Shapiro H."/>
            <person name="Nishiyama T."/>
            <person name="Perroud P.-F."/>
            <person name="Lindquist E."/>
            <person name="Kamisugi Y."/>
            <person name="Tanahashi T."/>
            <person name="Sakakibara K."/>
            <person name="Fujita T."/>
            <person name="Oishi K."/>
            <person name="Shin-I T."/>
            <person name="Kuroki Y."/>
            <person name="Toyoda A."/>
            <person name="Suzuki Y."/>
            <person name="Hashimoto A."/>
            <person name="Yamaguchi K."/>
            <person name="Sugano A."/>
            <person name="Kohara Y."/>
            <person name="Fujiyama A."/>
            <person name="Anterola A."/>
            <person name="Aoki S."/>
            <person name="Ashton N."/>
            <person name="Barbazuk W.B."/>
            <person name="Barker E."/>
            <person name="Bennetzen J."/>
            <person name="Bezanilla M."/>
            <person name="Blankenship R."/>
            <person name="Cho S.H."/>
            <person name="Dutcher S."/>
            <person name="Estelle M."/>
            <person name="Fawcett J.A."/>
            <person name="Gundlach H."/>
            <person name="Hanada K."/>
            <person name="Heyl A."/>
            <person name="Hicks K.A."/>
            <person name="Hugh J."/>
            <person name="Lohr M."/>
            <person name="Mayer K."/>
            <person name="Melkozernov A."/>
            <person name="Murata T."/>
            <person name="Nelson D."/>
            <person name="Pils B."/>
            <person name="Prigge M."/>
            <person name="Reiss B."/>
            <person name="Renner T."/>
            <person name="Rombauts S."/>
            <person name="Rushton P."/>
            <person name="Sanderfoot A."/>
            <person name="Schween G."/>
            <person name="Shiu S.-H."/>
            <person name="Stueber K."/>
            <person name="Theodoulou F.L."/>
            <person name="Tu H."/>
            <person name="Van de Peer Y."/>
            <person name="Verrier P.J."/>
            <person name="Waters E."/>
            <person name="Wood A."/>
            <person name="Yang L."/>
            <person name="Cove D."/>
            <person name="Cuming A."/>
            <person name="Hasebe M."/>
            <person name="Lucas S."/>
            <person name="Mishler D.B."/>
            <person name="Reski R."/>
            <person name="Grigoriev I."/>
            <person name="Quatrano R.S."/>
            <person name="Boore J.L."/>
        </authorList>
    </citation>
    <scope>NUCLEOTIDE SEQUENCE [LARGE SCALE GENOMIC DNA]</scope>
    <source>
        <strain evidence="4 5">cv. Gransden 2004</strain>
    </source>
</reference>
<reference evidence="4 5" key="2">
    <citation type="journal article" date="2018" name="Plant J.">
        <title>The Physcomitrella patens chromosome-scale assembly reveals moss genome structure and evolution.</title>
        <authorList>
            <person name="Lang D."/>
            <person name="Ullrich K.K."/>
            <person name="Murat F."/>
            <person name="Fuchs J."/>
            <person name="Jenkins J."/>
            <person name="Haas F.B."/>
            <person name="Piednoel M."/>
            <person name="Gundlach H."/>
            <person name="Van Bel M."/>
            <person name="Meyberg R."/>
            <person name="Vives C."/>
            <person name="Morata J."/>
            <person name="Symeonidi A."/>
            <person name="Hiss M."/>
            <person name="Muchero W."/>
            <person name="Kamisugi Y."/>
            <person name="Saleh O."/>
            <person name="Blanc G."/>
            <person name="Decker E.L."/>
            <person name="van Gessel N."/>
            <person name="Grimwood J."/>
            <person name="Hayes R.D."/>
            <person name="Graham S.W."/>
            <person name="Gunter L.E."/>
            <person name="McDaniel S.F."/>
            <person name="Hoernstein S.N.W."/>
            <person name="Larsson A."/>
            <person name="Li F.W."/>
            <person name="Perroud P.F."/>
            <person name="Phillips J."/>
            <person name="Ranjan P."/>
            <person name="Rokshar D.S."/>
            <person name="Rothfels C.J."/>
            <person name="Schneider L."/>
            <person name="Shu S."/>
            <person name="Stevenson D.W."/>
            <person name="Thummler F."/>
            <person name="Tillich M."/>
            <person name="Villarreal Aguilar J.C."/>
            <person name="Widiez T."/>
            <person name="Wong G.K."/>
            <person name="Wymore A."/>
            <person name="Zhang Y."/>
            <person name="Zimmer A.D."/>
            <person name="Quatrano R.S."/>
            <person name="Mayer K.F.X."/>
            <person name="Goodstein D."/>
            <person name="Casacuberta J.M."/>
            <person name="Vandepoele K."/>
            <person name="Reski R."/>
            <person name="Cuming A.C."/>
            <person name="Tuskan G.A."/>
            <person name="Maumus F."/>
            <person name="Salse J."/>
            <person name="Schmutz J."/>
            <person name="Rensing S.A."/>
        </authorList>
    </citation>
    <scope>NUCLEOTIDE SEQUENCE [LARGE SCALE GENOMIC DNA]</scope>
    <source>
        <strain evidence="4 5">cv. Gransden 2004</strain>
    </source>
</reference>
<dbReference type="EMBL" id="ABEU02000002">
    <property type="status" value="NOT_ANNOTATED_CDS"/>
    <property type="molecule type" value="Genomic_DNA"/>
</dbReference>
<keyword evidence="2" id="KW-0472">Membrane</keyword>
<accession>A0A7I4D842</accession>
<keyword evidence="2" id="KW-0812">Transmembrane</keyword>
<evidence type="ECO:0000259" key="3">
    <source>
        <dbReference type="Pfam" id="PF13976"/>
    </source>
</evidence>
<feature type="compositionally biased region" description="Basic and acidic residues" evidence="1">
    <location>
        <begin position="250"/>
        <end position="274"/>
    </location>
</feature>
<evidence type="ECO:0000313" key="4">
    <source>
        <dbReference type="EnsemblPlants" id="Pp3c2_10300V3.3"/>
    </source>
</evidence>
<feature type="domain" description="GAG-pre-integrase" evidence="3">
    <location>
        <begin position="1"/>
        <end position="42"/>
    </location>
</feature>